<evidence type="ECO:0000256" key="1">
    <source>
        <dbReference type="ARBA" id="ARBA00023002"/>
    </source>
</evidence>
<keyword evidence="1" id="KW-0560">Oxidoreductase</keyword>
<dbReference type="PRINTS" id="PR00069">
    <property type="entry name" value="ALDKETRDTASE"/>
</dbReference>
<protein>
    <submittedName>
        <fullName evidence="6">Aldo/keto reductase</fullName>
    </submittedName>
</protein>
<dbReference type="InterPro" id="IPR020471">
    <property type="entry name" value="AKR"/>
</dbReference>
<dbReference type="CDD" id="cd19071">
    <property type="entry name" value="AKR_AKR1-5-like"/>
    <property type="match status" value="1"/>
</dbReference>
<dbReference type="InterPro" id="IPR018170">
    <property type="entry name" value="Aldo/ket_reductase_CS"/>
</dbReference>
<keyword evidence="7" id="KW-1185">Reference proteome</keyword>
<dbReference type="InterPro" id="IPR023210">
    <property type="entry name" value="NADP_OxRdtase_dom"/>
</dbReference>
<dbReference type="STRING" id="149040.A0A132B6E6"/>
<dbReference type="OrthoDB" id="416253at2759"/>
<dbReference type="RefSeq" id="XP_018062266.1">
    <property type="nucleotide sequence ID" value="XM_018210181.1"/>
</dbReference>
<proteinExistence type="predicted"/>
<dbReference type="PROSITE" id="PS00062">
    <property type="entry name" value="ALDOKETO_REDUCTASE_2"/>
    <property type="match status" value="1"/>
</dbReference>
<dbReference type="GO" id="GO:0016491">
    <property type="term" value="F:oxidoreductase activity"/>
    <property type="evidence" value="ECO:0007669"/>
    <property type="project" value="UniProtKB-KW"/>
</dbReference>
<dbReference type="PANTHER" id="PTHR11732">
    <property type="entry name" value="ALDO/KETO REDUCTASE"/>
    <property type="match status" value="1"/>
</dbReference>
<dbReference type="SUPFAM" id="SSF51430">
    <property type="entry name" value="NAD(P)-linked oxidoreductase"/>
    <property type="match status" value="1"/>
</dbReference>
<dbReference type="AlphaFoldDB" id="A0A132B6E6"/>
<feature type="domain" description="NADP-dependent oxidoreductase" evidence="5">
    <location>
        <begin position="10"/>
        <end position="278"/>
    </location>
</feature>
<reference evidence="6 7" key="1">
    <citation type="submission" date="2015-10" db="EMBL/GenBank/DDBJ databases">
        <title>Full genome of DAOMC 229536 Phialocephala scopiformis, a fungal endophyte of spruce producing the potent anti-insectan compound rugulosin.</title>
        <authorList>
            <consortium name="DOE Joint Genome Institute"/>
            <person name="Walker A.K."/>
            <person name="Frasz S.L."/>
            <person name="Seifert K.A."/>
            <person name="Miller J.D."/>
            <person name="Mondo S.J."/>
            <person name="Labutti K."/>
            <person name="Lipzen A."/>
            <person name="Dockter R."/>
            <person name="Kennedy M."/>
            <person name="Grigoriev I.V."/>
            <person name="Spatafora J.W."/>
        </authorList>
    </citation>
    <scope>NUCLEOTIDE SEQUENCE [LARGE SCALE GENOMIC DNA]</scope>
    <source>
        <strain evidence="6 7">CBS 120377</strain>
    </source>
</reference>
<accession>A0A132B6E6</accession>
<evidence type="ECO:0000256" key="3">
    <source>
        <dbReference type="PIRSR" id="PIRSR000097-2"/>
    </source>
</evidence>
<dbReference type="GeneID" id="28819907"/>
<name>A0A132B6E6_MOLSC</name>
<organism evidence="6 7">
    <name type="scientific">Mollisia scopiformis</name>
    <name type="common">Conifer needle endophyte fungus</name>
    <name type="synonym">Phialocephala scopiformis</name>
    <dbReference type="NCBI Taxonomy" id="149040"/>
    <lineage>
        <taxon>Eukaryota</taxon>
        <taxon>Fungi</taxon>
        <taxon>Dikarya</taxon>
        <taxon>Ascomycota</taxon>
        <taxon>Pezizomycotina</taxon>
        <taxon>Leotiomycetes</taxon>
        <taxon>Helotiales</taxon>
        <taxon>Mollisiaceae</taxon>
        <taxon>Mollisia</taxon>
    </lineage>
</organism>
<dbReference type="Proteomes" id="UP000070700">
    <property type="component" value="Unassembled WGS sequence"/>
</dbReference>
<evidence type="ECO:0000256" key="4">
    <source>
        <dbReference type="PIRSR" id="PIRSR000097-3"/>
    </source>
</evidence>
<dbReference type="InParanoid" id="A0A132B6E6"/>
<feature type="non-terminal residue" evidence="6">
    <location>
        <position position="1"/>
    </location>
</feature>
<dbReference type="InterPro" id="IPR036812">
    <property type="entry name" value="NAD(P)_OxRdtase_dom_sf"/>
</dbReference>
<dbReference type="Gene3D" id="3.20.20.100">
    <property type="entry name" value="NADP-dependent oxidoreductase domain"/>
    <property type="match status" value="1"/>
</dbReference>
<gene>
    <name evidence="6" type="ORF">LY89DRAFT_601084</name>
</gene>
<evidence type="ECO:0000313" key="6">
    <source>
        <dbReference type="EMBL" id="KUJ07911.1"/>
    </source>
</evidence>
<feature type="binding site" evidence="3">
    <location>
        <position position="94"/>
    </location>
    <ligand>
        <name>substrate</name>
    </ligand>
</feature>
<evidence type="ECO:0000313" key="7">
    <source>
        <dbReference type="Proteomes" id="UP000070700"/>
    </source>
</evidence>
<dbReference type="KEGG" id="psco:LY89DRAFT_601084"/>
<evidence type="ECO:0000259" key="5">
    <source>
        <dbReference type="Pfam" id="PF00248"/>
    </source>
</evidence>
<dbReference type="EMBL" id="KQ947438">
    <property type="protein sequence ID" value="KUJ07911.1"/>
    <property type="molecule type" value="Genomic_DNA"/>
</dbReference>
<dbReference type="PIRSF" id="PIRSF000097">
    <property type="entry name" value="AKR"/>
    <property type="match status" value="1"/>
</dbReference>
<feature type="active site" description="Proton donor" evidence="2">
    <location>
        <position position="36"/>
    </location>
</feature>
<dbReference type="Pfam" id="PF00248">
    <property type="entry name" value="Aldo_ket_red"/>
    <property type="match status" value="1"/>
</dbReference>
<sequence>IPAVEFGTFQDADAQEDAVYLALKTGVRNIDTARVYDTEKQVGKGIKRSGIPRDQIFLATKIWCNSYHPDDVKTVLDASLRDLDTEYIDLYLMHYPCTFARGAERFPKGEDGKMIMGETTYLDTWRAMEKLVKSGKARAIGVSNFNQSEIQNLMDNSNTTPAAHQMEVHPYLQQPAFNSWLKSKGVHVIQFSPLGNMNSFYRDIHWSKSQSHMPRVIDHPVLQEIGNKYGKSPIQIALAWGINSGRTVIPKSVIDWQIKENLEADFLLDAENIEKIATMDVKARFNDPSEYYRWPLYAGLDGTSHFEGKIY</sequence>
<evidence type="ECO:0000256" key="2">
    <source>
        <dbReference type="PIRSR" id="PIRSR000097-1"/>
    </source>
</evidence>
<feature type="site" description="Lowers pKa of active site Tyr" evidence="4">
    <location>
        <position position="61"/>
    </location>
</feature>